<feature type="compositionally biased region" description="Polar residues" evidence="1">
    <location>
        <begin position="17"/>
        <end position="33"/>
    </location>
</feature>
<feature type="compositionally biased region" description="Polar residues" evidence="1">
    <location>
        <begin position="127"/>
        <end position="142"/>
    </location>
</feature>
<protein>
    <submittedName>
        <fullName evidence="3">Uncharacterized protein</fullName>
    </submittedName>
</protein>
<sequence length="142" mass="15155">MLIIFSLRASWDGEYSPNASPGTARTQGKSLLSSADDEGPQGLHPESALTNMPDWGLGVGNSKPILSGSWCLHHLHRHGPIPPGSCLLPPGGLPKVQVTVVADLVGFWESKTKSSTHKVTREGVEWRQSQPDSGFSSLSLFG</sequence>
<dbReference type="EMBL" id="QGNW01001098">
    <property type="protein sequence ID" value="RVW56062.1"/>
    <property type="molecule type" value="Genomic_DNA"/>
</dbReference>
<gene>
    <name evidence="3" type="ORF">CK203_058117</name>
    <name evidence="2" type="ORF">CK203_107419</name>
</gene>
<evidence type="ECO:0000256" key="1">
    <source>
        <dbReference type="SAM" id="MobiDB-lite"/>
    </source>
</evidence>
<comment type="caution">
    <text evidence="3">The sequence shown here is derived from an EMBL/GenBank/DDBJ whole genome shotgun (WGS) entry which is preliminary data.</text>
</comment>
<proteinExistence type="predicted"/>
<dbReference type="EMBL" id="QGNW01000689">
    <property type="protein sequence ID" value="RVW65341.1"/>
    <property type="molecule type" value="Genomic_DNA"/>
</dbReference>
<evidence type="ECO:0000313" key="3">
    <source>
        <dbReference type="EMBL" id="RVW65341.1"/>
    </source>
</evidence>
<dbReference type="AlphaFoldDB" id="A0A438FZE4"/>
<evidence type="ECO:0000313" key="2">
    <source>
        <dbReference type="EMBL" id="RVW56062.1"/>
    </source>
</evidence>
<name>A0A438FZE4_VITVI</name>
<accession>A0A438FZE4</accession>
<feature type="region of interest" description="Disordered" evidence="1">
    <location>
        <begin position="15"/>
        <end position="51"/>
    </location>
</feature>
<evidence type="ECO:0000313" key="4">
    <source>
        <dbReference type="Proteomes" id="UP000288805"/>
    </source>
</evidence>
<feature type="region of interest" description="Disordered" evidence="1">
    <location>
        <begin position="119"/>
        <end position="142"/>
    </location>
</feature>
<reference evidence="3 4" key="1">
    <citation type="journal article" date="2018" name="PLoS Genet.">
        <title>Population sequencing reveals clonal diversity and ancestral inbreeding in the grapevine cultivar Chardonnay.</title>
        <authorList>
            <person name="Roach M.J."/>
            <person name="Johnson D.L."/>
            <person name="Bohlmann J."/>
            <person name="van Vuuren H.J."/>
            <person name="Jones S.J."/>
            <person name="Pretorius I.S."/>
            <person name="Schmidt S.A."/>
            <person name="Borneman A.R."/>
        </authorList>
    </citation>
    <scope>NUCLEOTIDE SEQUENCE [LARGE SCALE GENOMIC DNA]</scope>
    <source>
        <strain evidence="4">cv. Chardonnay</strain>
        <strain evidence="3">I10V1</strain>
        <tissue evidence="3">Leaf</tissue>
    </source>
</reference>
<dbReference type="Proteomes" id="UP000288805">
    <property type="component" value="Unassembled WGS sequence"/>
</dbReference>
<organism evidence="3 4">
    <name type="scientific">Vitis vinifera</name>
    <name type="common">Grape</name>
    <dbReference type="NCBI Taxonomy" id="29760"/>
    <lineage>
        <taxon>Eukaryota</taxon>
        <taxon>Viridiplantae</taxon>
        <taxon>Streptophyta</taxon>
        <taxon>Embryophyta</taxon>
        <taxon>Tracheophyta</taxon>
        <taxon>Spermatophyta</taxon>
        <taxon>Magnoliopsida</taxon>
        <taxon>eudicotyledons</taxon>
        <taxon>Gunneridae</taxon>
        <taxon>Pentapetalae</taxon>
        <taxon>rosids</taxon>
        <taxon>Vitales</taxon>
        <taxon>Vitaceae</taxon>
        <taxon>Viteae</taxon>
        <taxon>Vitis</taxon>
    </lineage>
</organism>